<dbReference type="GO" id="GO:0016747">
    <property type="term" value="F:acyltransferase activity, transferring groups other than amino-acyl groups"/>
    <property type="evidence" value="ECO:0007669"/>
    <property type="project" value="InterPro"/>
</dbReference>
<gene>
    <name evidence="3" type="ORF">EJ997_07970</name>
</gene>
<dbReference type="CDD" id="cd04301">
    <property type="entry name" value="NAT_SF"/>
    <property type="match status" value="1"/>
</dbReference>
<proteinExistence type="predicted"/>
<sequence>MEAATTFMIRLDSAPGAGAAEHGSLAPGSYEILDGTEPRAQITVTRSGQSLTAIINYTTPTGANSTDFSLTDFATYLAEQAFFDPECDDFSVRAPATPQAGQTKAVPATSTENPESSSADASDPQSSPDPLFFQRDDWAQSQPIEIVDFVPSHAEQISALCRGEGWKTYADPEVAQVGCAAPGVATIVAINSVTRTIAGFAQALSDGIAQGYLAQLIIHPAYRRIGIARKLVEEVYDRCGAQRLDLLTDDAQAFYETFTGHAKPGYRIYPRGD</sequence>
<dbReference type="PROSITE" id="PS51186">
    <property type="entry name" value="GNAT"/>
    <property type="match status" value="1"/>
</dbReference>
<evidence type="ECO:0000313" key="4">
    <source>
        <dbReference type="Proteomes" id="UP000280344"/>
    </source>
</evidence>
<dbReference type="EMBL" id="CP034593">
    <property type="protein sequence ID" value="AZQ77276.1"/>
    <property type="molecule type" value="Genomic_DNA"/>
</dbReference>
<dbReference type="Proteomes" id="UP000280344">
    <property type="component" value="Chromosome"/>
</dbReference>
<evidence type="ECO:0000259" key="2">
    <source>
        <dbReference type="PROSITE" id="PS51186"/>
    </source>
</evidence>
<dbReference type="OrthoDB" id="4774939at2"/>
<dbReference type="RefSeq" id="WP_126704080.1">
    <property type="nucleotide sequence ID" value="NZ_CP034593.1"/>
</dbReference>
<organism evidence="3 4">
    <name type="scientific">Flaviflexus ciconiae</name>
    <dbReference type="NCBI Taxonomy" id="2496867"/>
    <lineage>
        <taxon>Bacteria</taxon>
        <taxon>Bacillati</taxon>
        <taxon>Actinomycetota</taxon>
        <taxon>Actinomycetes</taxon>
        <taxon>Actinomycetales</taxon>
        <taxon>Actinomycetaceae</taxon>
        <taxon>Flaviflexus</taxon>
    </lineage>
</organism>
<feature type="compositionally biased region" description="Low complexity" evidence="1">
    <location>
        <begin position="116"/>
        <end position="130"/>
    </location>
</feature>
<feature type="domain" description="N-acetyltransferase" evidence="2">
    <location>
        <begin position="144"/>
        <end position="273"/>
    </location>
</feature>
<protein>
    <submittedName>
        <fullName evidence="3">GNAT family N-acetyltransferase</fullName>
    </submittedName>
</protein>
<evidence type="ECO:0000256" key="1">
    <source>
        <dbReference type="SAM" id="MobiDB-lite"/>
    </source>
</evidence>
<dbReference type="KEGG" id="flh:EJ997_07970"/>
<dbReference type="Pfam" id="PF13508">
    <property type="entry name" value="Acetyltransf_7"/>
    <property type="match status" value="1"/>
</dbReference>
<feature type="region of interest" description="Disordered" evidence="1">
    <location>
        <begin position="93"/>
        <end position="133"/>
    </location>
</feature>
<accession>A0A3S9PY76</accession>
<reference evidence="3 4" key="1">
    <citation type="submission" date="2018-12" db="EMBL/GenBank/DDBJ databases">
        <title>Complete genome sequence of Flaviflexus sp. H23T48.</title>
        <authorList>
            <person name="Bae J.-W."/>
            <person name="Lee J.-Y."/>
        </authorList>
    </citation>
    <scope>NUCLEOTIDE SEQUENCE [LARGE SCALE GENOMIC DNA]</scope>
    <source>
        <strain evidence="3 4">H23T48</strain>
    </source>
</reference>
<dbReference type="Gene3D" id="3.40.630.30">
    <property type="match status" value="1"/>
</dbReference>
<name>A0A3S9PY76_9ACTO</name>
<keyword evidence="3" id="KW-0808">Transferase</keyword>
<dbReference type="AlphaFoldDB" id="A0A3S9PY76"/>
<dbReference type="InterPro" id="IPR016181">
    <property type="entry name" value="Acyl_CoA_acyltransferase"/>
</dbReference>
<keyword evidence="4" id="KW-1185">Reference proteome</keyword>
<evidence type="ECO:0000313" key="3">
    <source>
        <dbReference type="EMBL" id="AZQ77276.1"/>
    </source>
</evidence>
<dbReference type="InterPro" id="IPR000182">
    <property type="entry name" value="GNAT_dom"/>
</dbReference>
<dbReference type="SUPFAM" id="SSF55729">
    <property type="entry name" value="Acyl-CoA N-acyltransferases (Nat)"/>
    <property type="match status" value="1"/>
</dbReference>